<gene>
    <name evidence="2" type="ORF">IFM46972_00385</name>
</gene>
<reference evidence="2 3" key="1">
    <citation type="submission" date="2020-01" db="EMBL/GenBank/DDBJ databases">
        <title>Draft genome sequence of Aspergillus udagawae IFM 46972.</title>
        <authorList>
            <person name="Takahashi H."/>
            <person name="Yaguchi T."/>
        </authorList>
    </citation>
    <scope>NUCLEOTIDE SEQUENCE [LARGE SCALE GENOMIC DNA]</scope>
    <source>
        <strain evidence="2 3">IFM 46972</strain>
    </source>
</reference>
<feature type="compositionally biased region" description="Low complexity" evidence="1">
    <location>
        <begin position="37"/>
        <end position="70"/>
    </location>
</feature>
<protein>
    <submittedName>
        <fullName evidence="2">Uncharacterized protein</fullName>
    </submittedName>
</protein>
<evidence type="ECO:0000313" key="3">
    <source>
        <dbReference type="Proteomes" id="UP000465221"/>
    </source>
</evidence>
<dbReference type="EMBL" id="BLKC01000002">
    <property type="protein sequence ID" value="GFF22625.1"/>
    <property type="molecule type" value="Genomic_DNA"/>
</dbReference>
<sequence>MCFLEVDDGPGPGVRVVEYRPGTLRVSIPGPLRRRSSCSSSSGSSSSSSSSDSSSSSSSHHSSSSSSSSSDDTTIVIASRPSHHHHHQHHHHSWSPEPEPSYTTVQRTRVRTRSESIVPLRRRFFDSPPRSPSPLYRCVRYVEPGGWGRARLHHPGRVWEEEVRYVSGRGR</sequence>
<dbReference type="AlphaFoldDB" id="A0A8H3N255"/>
<name>A0A8H3N255_9EURO</name>
<feature type="compositionally biased region" description="Basic residues" evidence="1">
    <location>
        <begin position="81"/>
        <end position="93"/>
    </location>
</feature>
<comment type="caution">
    <text evidence="2">The sequence shown here is derived from an EMBL/GenBank/DDBJ whole genome shotgun (WGS) entry which is preliminary data.</text>
</comment>
<evidence type="ECO:0000313" key="2">
    <source>
        <dbReference type="EMBL" id="GFF22625.1"/>
    </source>
</evidence>
<dbReference type="Proteomes" id="UP000465221">
    <property type="component" value="Unassembled WGS sequence"/>
</dbReference>
<accession>A0A8H3N255</accession>
<proteinExistence type="predicted"/>
<feature type="region of interest" description="Disordered" evidence="1">
    <location>
        <begin position="1"/>
        <end position="114"/>
    </location>
</feature>
<evidence type="ECO:0000256" key="1">
    <source>
        <dbReference type="SAM" id="MobiDB-lite"/>
    </source>
</evidence>
<organism evidence="2 3">
    <name type="scientific">Aspergillus udagawae</name>
    <dbReference type="NCBI Taxonomy" id="91492"/>
    <lineage>
        <taxon>Eukaryota</taxon>
        <taxon>Fungi</taxon>
        <taxon>Dikarya</taxon>
        <taxon>Ascomycota</taxon>
        <taxon>Pezizomycotina</taxon>
        <taxon>Eurotiomycetes</taxon>
        <taxon>Eurotiomycetidae</taxon>
        <taxon>Eurotiales</taxon>
        <taxon>Aspergillaceae</taxon>
        <taxon>Aspergillus</taxon>
        <taxon>Aspergillus subgen. Fumigati</taxon>
    </lineage>
</organism>